<dbReference type="GO" id="GO:0005524">
    <property type="term" value="F:ATP binding"/>
    <property type="evidence" value="ECO:0007669"/>
    <property type="project" value="UniProtKB-KW"/>
</dbReference>
<comment type="catalytic activity">
    <reaction evidence="6">
        <text>Couples ATP hydrolysis with the unwinding of duplex DNA by translocating in the 3'-5' direction.</text>
        <dbReference type="EC" id="5.6.2.4"/>
    </reaction>
</comment>
<evidence type="ECO:0000256" key="5">
    <source>
        <dbReference type="ARBA" id="ARBA00023235"/>
    </source>
</evidence>
<dbReference type="GO" id="GO:0005829">
    <property type="term" value="C:cytosol"/>
    <property type="evidence" value="ECO:0007669"/>
    <property type="project" value="TreeGrafter"/>
</dbReference>
<dbReference type="InterPro" id="IPR014016">
    <property type="entry name" value="UvrD-like_ATP-bd"/>
</dbReference>
<keyword evidence="3" id="KW-0347">Helicase</keyword>
<comment type="catalytic activity">
    <reaction evidence="8">
        <text>ATP + H2O = ADP + phosphate + H(+)</text>
        <dbReference type="Rhea" id="RHEA:13065"/>
        <dbReference type="ChEBI" id="CHEBI:15377"/>
        <dbReference type="ChEBI" id="CHEBI:15378"/>
        <dbReference type="ChEBI" id="CHEBI:30616"/>
        <dbReference type="ChEBI" id="CHEBI:43474"/>
        <dbReference type="ChEBI" id="CHEBI:456216"/>
        <dbReference type="EC" id="5.6.2.4"/>
    </reaction>
</comment>
<dbReference type="AlphaFoldDB" id="X1H0R7"/>
<dbReference type="GO" id="GO:0003677">
    <property type="term" value="F:DNA binding"/>
    <property type="evidence" value="ECO:0007669"/>
    <property type="project" value="InterPro"/>
</dbReference>
<feature type="non-terminal residue" evidence="10">
    <location>
        <position position="282"/>
    </location>
</feature>
<protein>
    <recommendedName>
        <fullName evidence="7">DNA 3'-5' helicase</fullName>
        <ecNumber evidence="7">5.6.2.4</ecNumber>
    </recommendedName>
</protein>
<dbReference type="InterPro" id="IPR000212">
    <property type="entry name" value="DNA_helicase_UvrD/REP"/>
</dbReference>
<dbReference type="PANTHER" id="PTHR11070">
    <property type="entry name" value="UVRD / RECB / PCRA DNA HELICASE FAMILY MEMBER"/>
    <property type="match status" value="1"/>
</dbReference>
<dbReference type="GO" id="GO:0043138">
    <property type="term" value="F:3'-5' DNA helicase activity"/>
    <property type="evidence" value="ECO:0007669"/>
    <property type="project" value="UniProtKB-EC"/>
</dbReference>
<dbReference type="Pfam" id="PF13361">
    <property type="entry name" value="UvrD_C"/>
    <property type="match status" value="1"/>
</dbReference>
<keyword evidence="2" id="KW-0378">Hydrolase</keyword>
<dbReference type="GO" id="GO:0033202">
    <property type="term" value="C:DNA helicase complex"/>
    <property type="evidence" value="ECO:0007669"/>
    <property type="project" value="TreeGrafter"/>
</dbReference>
<evidence type="ECO:0000256" key="6">
    <source>
        <dbReference type="ARBA" id="ARBA00034617"/>
    </source>
</evidence>
<dbReference type="SUPFAM" id="SSF52540">
    <property type="entry name" value="P-loop containing nucleoside triphosphate hydrolases"/>
    <property type="match status" value="1"/>
</dbReference>
<dbReference type="Gene3D" id="3.40.50.300">
    <property type="entry name" value="P-loop containing nucleotide triphosphate hydrolases"/>
    <property type="match status" value="2"/>
</dbReference>
<keyword evidence="4" id="KW-0067">ATP-binding</keyword>
<reference evidence="10" key="1">
    <citation type="journal article" date="2014" name="Front. Microbiol.">
        <title>High frequency of phylogenetically diverse reductive dehalogenase-homologous genes in deep subseafloor sedimentary metagenomes.</title>
        <authorList>
            <person name="Kawai M."/>
            <person name="Futagami T."/>
            <person name="Toyoda A."/>
            <person name="Takaki Y."/>
            <person name="Nishi S."/>
            <person name="Hori S."/>
            <person name="Arai W."/>
            <person name="Tsubouchi T."/>
            <person name="Morono Y."/>
            <person name="Uchiyama I."/>
            <person name="Ito T."/>
            <person name="Fujiyama A."/>
            <person name="Inagaki F."/>
            <person name="Takami H."/>
        </authorList>
    </citation>
    <scope>NUCLEOTIDE SEQUENCE</scope>
    <source>
        <strain evidence="10">Expedition CK06-06</strain>
    </source>
</reference>
<evidence type="ECO:0000259" key="9">
    <source>
        <dbReference type="PROSITE" id="PS51217"/>
    </source>
</evidence>
<dbReference type="GO" id="GO:0000725">
    <property type="term" value="P:recombinational repair"/>
    <property type="evidence" value="ECO:0007669"/>
    <property type="project" value="TreeGrafter"/>
</dbReference>
<dbReference type="PROSITE" id="PS51217">
    <property type="entry name" value="UVRD_HELICASE_CTER"/>
    <property type="match status" value="1"/>
</dbReference>
<sequence length="282" mass="31723">INPVQQAILDLLSGEDNVFVVGDVKQSIYAWRGAEPEIFLERLKPAHRGRVEQADTLNGLRVDLNANFRSAKEILDFVNKIFARIMTASFAKIDYDESAQLKPALTSRAPSPVPRDPNEPIVELHILDEQNRDTDLQNQQTSEIADDENLNPVRNSTTVSNGVNVISSRQRQAAMIARRIRQMVGADTGKPEFQIYDKQEDKFRDVEYRDIVILMRSLAKKANDYVEVLRLAGVPVSCQATAGYFEATEISDCLCLLKVLDNPQRDIELAAMISFCFLPKSL</sequence>
<organism evidence="10">
    <name type="scientific">marine sediment metagenome</name>
    <dbReference type="NCBI Taxonomy" id="412755"/>
    <lineage>
        <taxon>unclassified sequences</taxon>
        <taxon>metagenomes</taxon>
        <taxon>ecological metagenomes</taxon>
    </lineage>
</organism>
<feature type="domain" description="UvrD-like helicase C-terminal" evidence="9">
    <location>
        <begin position="119"/>
        <end position="282"/>
    </location>
</feature>
<proteinExistence type="predicted"/>
<dbReference type="GO" id="GO:0016787">
    <property type="term" value="F:hydrolase activity"/>
    <property type="evidence" value="ECO:0007669"/>
    <property type="project" value="UniProtKB-KW"/>
</dbReference>
<feature type="non-terminal residue" evidence="10">
    <location>
        <position position="1"/>
    </location>
</feature>
<evidence type="ECO:0000256" key="4">
    <source>
        <dbReference type="ARBA" id="ARBA00022840"/>
    </source>
</evidence>
<dbReference type="Pfam" id="PF00580">
    <property type="entry name" value="UvrD-helicase"/>
    <property type="match status" value="1"/>
</dbReference>
<dbReference type="EMBL" id="BARU01021907">
    <property type="protein sequence ID" value="GAH50700.1"/>
    <property type="molecule type" value="Genomic_DNA"/>
</dbReference>
<dbReference type="EC" id="5.6.2.4" evidence="7"/>
<evidence type="ECO:0000313" key="10">
    <source>
        <dbReference type="EMBL" id="GAH50700.1"/>
    </source>
</evidence>
<dbReference type="PANTHER" id="PTHR11070:SF48">
    <property type="entry name" value="ATP-DEPENDENT HELICASE_NUCLEASE SUBUNIT A"/>
    <property type="match status" value="1"/>
</dbReference>
<dbReference type="InterPro" id="IPR014017">
    <property type="entry name" value="DNA_helicase_UvrD-like_C"/>
</dbReference>
<evidence type="ECO:0000256" key="1">
    <source>
        <dbReference type="ARBA" id="ARBA00022741"/>
    </source>
</evidence>
<accession>X1H0R7</accession>
<keyword evidence="5" id="KW-0413">Isomerase</keyword>
<evidence type="ECO:0000256" key="8">
    <source>
        <dbReference type="ARBA" id="ARBA00048988"/>
    </source>
</evidence>
<comment type="caution">
    <text evidence="10">The sequence shown here is derived from an EMBL/GenBank/DDBJ whole genome shotgun (WGS) entry which is preliminary data.</text>
</comment>
<evidence type="ECO:0000256" key="2">
    <source>
        <dbReference type="ARBA" id="ARBA00022801"/>
    </source>
</evidence>
<evidence type="ECO:0000256" key="3">
    <source>
        <dbReference type="ARBA" id="ARBA00022806"/>
    </source>
</evidence>
<name>X1H0R7_9ZZZZ</name>
<keyword evidence="1" id="KW-0547">Nucleotide-binding</keyword>
<dbReference type="InterPro" id="IPR027417">
    <property type="entry name" value="P-loop_NTPase"/>
</dbReference>
<gene>
    <name evidence="10" type="ORF">S03H2_35780</name>
</gene>
<evidence type="ECO:0000256" key="7">
    <source>
        <dbReference type="ARBA" id="ARBA00034808"/>
    </source>
</evidence>